<dbReference type="STRING" id="867904.Metho_0521"/>
<sequence>MVQEKYNPAINLLKKISYLLPIVIFSLSLITLHKQLHHISLEEIHSVFSHISSVDVFFVFVFTFLSYIMLICYDLLAMHYIGHWIPLEKTVKSSFISTSISYSIGFNFLTSGSIRYRLYSLYGLTLFDVGKIVTFCSLTFWMGFSFIGGILLISHPLNLPESISIPSLFFKIIGALLLLLLFAYFFFCFKQKRIRVKETDLHFPNIKIASLQLLVASLDYIFVGCVFYFLLPHYGHISFFYVLTILMISQIIGLISTVPGGLGVFEAVMLFMLTPFFHSNDVIATLVVFRTVYYFVPFIMGLLLLSHNELNVRNKLLIKLHKNTVSRISIFTPQIFALLIFLAGMVLLFFEALPPQIENMRLINRIIPLPLIESSSLLSSIIGVLLLILAKSLWKRIDGAYLLSLIVLLLGSIFSILKGSNYIGVIILFTIFLTLLPQRKYFYRKSSLLNQTFSRDNIIVISFVVLSFIWFGFFVHRHADYSREMLWQFGIDSHASRFLRSAVASIFMLFIVGILKLLGSSSKDLKLPDEDEIDNARIIIRKSKTTSGNLALLKDKYLIFDAAKESFIMYGISGKSWICMGDPIGKIHNIKDLIWDFHEMANLHQGWTVFYEVSEKYIPYYLDIGLTLIKIGEEARVQLSEFSLEGSAGKDFRYSVKRMEKDGFNFEIIPPEQVSAHEKELREISDAWLNLKNTSEKKFSMGFFDIRYLSNYSLAIVKKEDKIVSFANIWLGAEKEEMTIDLMRYDPAIAHRTMEYLFVKLMLWGKESGYRFFSLGMSPLSGLEDRNLAPLWTKIGLAIYKHGEYLYNFKGLRAYKERFHPTWEPRYIAFPSGFKQVSALKDVAILISGGTKEIFSK</sequence>
<dbReference type="GO" id="GO:0055091">
    <property type="term" value="P:phospholipid homeostasis"/>
    <property type="evidence" value="ECO:0007669"/>
    <property type="project" value="TreeGrafter"/>
</dbReference>
<keyword evidence="11" id="KW-0046">Antibiotic resistance</keyword>
<dbReference type="Proteomes" id="UP000010866">
    <property type="component" value="Chromosome"/>
</dbReference>
<evidence type="ECO:0000256" key="5">
    <source>
        <dbReference type="ARBA" id="ARBA00022475"/>
    </source>
</evidence>
<organism evidence="16 17">
    <name type="scientific">Methanomethylovorans hollandica (strain DSM 15978 / NBRC 107637 / DMS1)</name>
    <dbReference type="NCBI Taxonomy" id="867904"/>
    <lineage>
        <taxon>Archaea</taxon>
        <taxon>Methanobacteriati</taxon>
        <taxon>Methanobacteriota</taxon>
        <taxon>Stenosarchaea group</taxon>
        <taxon>Methanomicrobia</taxon>
        <taxon>Methanosarcinales</taxon>
        <taxon>Methanosarcinaceae</taxon>
        <taxon>Methanomethylovorans</taxon>
    </lineage>
</organism>
<evidence type="ECO:0000259" key="15">
    <source>
        <dbReference type="Pfam" id="PF09924"/>
    </source>
</evidence>
<comment type="similarity">
    <text evidence="2">Belongs to the LPG synthase family.</text>
</comment>
<evidence type="ECO:0000256" key="6">
    <source>
        <dbReference type="ARBA" id="ARBA00022679"/>
    </source>
</evidence>
<dbReference type="Pfam" id="PF09924">
    <property type="entry name" value="LPG_synthase_C"/>
    <property type="match status" value="1"/>
</dbReference>
<evidence type="ECO:0000256" key="3">
    <source>
        <dbReference type="ARBA" id="ARBA00012014"/>
    </source>
</evidence>
<accession>L0KXK6</accession>
<feature type="transmembrane region" description="Helical" evidence="14">
    <location>
        <begin position="93"/>
        <end position="111"/>
    </location>
</feature>
<keyword evidence="9" id="KW-0443">Lipid metabolism</keyword>
<evidence type="ECO:0000256" key="9">
    <source>
        <dbReference type="ARBA" id="ARBA00023098"/>
    </source>
</evidence>
<dbReference type="HOGENOM" id="CLU_008255_7_0_2"/>
<comment type="catalytic activity">
    <reaction evidence="13">
        <text>L-lysyl-tRNA(Lys) + a 1,2-diacyl-sn-glycero-3-phospho-(1'-sn-glycerol) = a 1,2-diacyl-sn-glycero-3-phospho-1'-(3'-O-L-lysyl)-sn-glycerol + tRNA(Lys)</text>
        <dbReference type="Rhea" id="RHEA:10668"/>
        <dbReference type="Rhea" id="RHEA-COMP:9696"/>
        <dbReference type="Rhea" id="RHEA-COMP:9697"/>
        <dbReference type="ChEBI" id="CHEBI:64716"/>
        <dbReference type="ChEBI" id="CHEBI:75792"/>
        <dbReference type="ChEBI" id="CHEBI:78442"/>
        <dbReference type="ChEBI" id="CHEBI:78529"/>
        <dbReference type="EC" id="2.3.2.3"/>
    </reaction>
</comment>
<keyword evidence="6" id="KW-0808">Transferase</keyword>
<dbReference type="NCBIfam" id="NF033480">
    <property type="entry name" value="bifunc_MprF"/>
    <property type="match status" value="1"/>
</dbReference>
<dbReference type="GO" id="GO:0050071">
    <property type="term" value="F:phosphatidylglycerol lysyltransferase activity"/>
    <property type="evidence" value="ECO:0007669"/>
    <property type="project" value="UniProtKB-EC"/>
</dbReference>
<dbReference type="GO" id="GO:0005886">
    <property type="term" value="C:plasma membrane"/>
    <property type="evidence" value="ECO:0007669"/>
    <property type="project" value="UniProtKB-SubCell"/>
</dbReference>
<feature type="transmembrane region" description="Helical" evidence="14">
    <location>
        <begin position="422"/>
        <end position="437"/>
    </location>
</feature>
<dbReference type="GO" id="GO:0046677">
    <property type="term" value="P:response to antibiotic"/>
    <property type="evidence" value="ECO:0007669"/>
    <property type="project" value="UniProtKB-KW"/>
</dbReference>
<evidence type="ECO:0000256" key="11">
    <source>
        <dbReference type="ARBA" id="ARBA00023251"/>
    </source>
</evidence>
<keyword evidence="7 14" id="KW-0812">Transmembrane</keyword>
<evidence type="ECO:0000256" key="10">
    <source>
        <dbReference type="ARBA" id="ARBA00023136"/>
    </source>
</evidence>
<evidence type="ECO:0000256" key="8">
    <source>
        <dbReference type="ARBA" id="ARBA00022989"/>
    </source>
</evidence>
<dbReference type="SUPFAM" id="SSF55729">
    <property type="entry name" value="Acyl-CoA N-acyltransferases (Nat)"/>
    <property type="match status" value="1"/>
</dbReference>
<dbReference type="InterPro" id="IPR016181">
    <property type="entry name" value="Acyl_CoA_acyltransferase"/>
</dbReference>
<feature type="transmembrane region" description="Helical" evidence="14">
    <location>
        <begin position="283"/>
        <end position="307"/>
    </location>
</feature>
<gene>
    <name evidence="16" type="ordered locus">Metho_0521</name>
</gene>
<keyword evidence="5" id="KW-1003">Cell membrane</keyword>
<reference evidence="17" key="1">
    <citation type="submission" date="2012-02" db="EMBL/GenBank/DDBJ databases">
        <title>Complete sequence of chromosome of Methanomethylovorans hollandica DSM 15978.</title>
        <authorList>
            <person name="Lucas S."/>
            <person name="Copeland A."/>
            <person name="Lapidus A."/>
            <person name="Glavina del Rio T."/>
            <person name="Dalin E."/>
            <person name="Tice H."/>
            <person name="Bruce D."/>
            <person name="Goodwin L."/>
            <person name="Pitluck S."/>
            <person name="Peters L."/>
            <person name="Mikhailova N."/>
            <person name="Held B."/>
            <person name="Kyrpides N."/>
            <person name="Mavromatis K."/>
            <person name="Ivanova N."/>
            <person name="Brettin T."/>
            <person name="Detter J.C."/>
            <person name="Han C."/>
            <person name="Larimer F."/>
            <person name="Land M."/>
            <person name="Hauser L."/>
            <person name="Markowitz V."/>
            <person name="Cheng J.-F."/>
            <person name="Hugenholtz P."/>
            <person name="Woyke T."/>
            <person name="Wu D."/>
            <person name="Spring S."/>
            <person name="Schroeder M."/>
            <person name="Brambilla E."/>
            <person name="Klenk H.-P."/>
            <person name="Eisen J.A."/>
        </authorList>
    </citation>
    <scope>NUCLEOTIDE SEQUENCE [LARGE SCALE GENOMIC DNA]</scope>
    <source>
        <strain evidence="17">DSM 15978 / NBRC 107637 / DMS1</strain>
    </source>
</reference>
<dbReference type="KEGG" id="mhz:Metho_0521"/>
<dbReference type="GeneID" id="14407627"/>
<dbReference type="RefSeq" id="WP_015323957.1">
    <property type="nucleotide sequence ID" value="NC_019977.1"/>
</dbReference>
<dbReference type="GO" id="GO:0006629">
    <property type="term" value="P:lipid metabolic process"/>
    <property type="evidence" value="ECO:0007669"/>
    <property type="project" value="UniProtKB-KW"/>
</dbReference>
<dbReference type="InterPro" id="IPR024320">
    <property type="entry name" value="LPG_synthase_C"/>
</dbReference>
<dbReference type="InterPro" id="IPR051211">
    <property type="entry name" value="PG_lysyltransferase"/>
</dbReference>
<proteinExistence type="inferred from homology"/>
<feature type="transmembrane region" description="Helical" evidence="14">
    <location>
        <begin position="458"/>
        <end position="478"/>
    </location>
</feature>
<evidence type="ECO:0000256" key="7">
    <source>
        <dbReference type="ARBA" id="ARBA00022692"/>
    </source>
</evidence>
<evidence type="ECO:0000256" key="14">
    <source>
        <dbReference type="SAM" id="Phobius"/>
    </source>
</evidence>
<keyword evidence="8 14" id="KW-1133">Transmembrane helix</keyword>
<dbReference type="GO" id="GO:0047637">
    <property type="term" value="F:phosphatidylglycerol alanyltransferase activity"/>
    <property type="evidence" value="ECO:0007669"/>
    <property type="project" value="TreeGrafter"/>
</dbReference>
<feature type="transmembrane region" description="Helical" evidence="14">
    <location>
        <begin position="54"/>
        <end position="81"/>
    </location>
</feature>
<dbReference type="EMBL" id="CP003362">
    <property type="protein sequence ID" value="AGB48788.1"/>
    <property type="molecule type" value="Genomic_DNA"/>
</dbReference>
<feature type="transmembrane region" description="Helical" evidence="14">
    <location>
        <begin position="165"/>
        <end position="187"/>
    </location>
</feature>
<feature type="transmembrane region" description="Helical" evidence="14">
    <location>
        <begin position="328"/>
        <end position="350"/>
    </location>
</feature>
<dbReference type="InterPro" id="IPR022791">
    <property type="entry name" value="L-PG_synthase/AglD"/>
</dbReference>
<feature type="transmembrane region" description="Helical" evidence="14">
    <location>
        <begin position="498"/>
        <end position="518"/>
    </location>
</feature>
<feature type="transmembrane region" description="Helical" evidence="14">
    <location>
        <begin position="400"/>
        <end position="416"/>
    </location>
</feature>
<keyword evidence="10 14" id="KW-0472">Membrane</keyword>
<feature type="domain" description="Phosphatidylglycerol lysyltransferase C-terminal" evidence="15">
    <location>
        <begin position="541"/>
        <end position="830"/>
    </location>
</feature>
<evidence type="ECO:0000256" key="13">
    <source>
        <dbReference type="ARBA" id="ARBA00047540"/>
    </source>
</evidence>
<keyword evidence="17" id="KW-1185">Reference proteome</keyword>
<evidence type="ECO:0000256" key="1">
    <source>
        <dbReference type="ARBA" id="ARBA00004651"/>
    </source>
</evidence>
<name>L0KXK6_METHD</name>
<evidence type="ECO:0000313" key="17">
    <source>
        <dbReference type="Proteomes" id="UP000010866"/>
    </source>
</evidence>
<dbReference type="PANTHER" id="PTHR34697">
    <property type="entry name" value="PHOSPHATIDYLGLYCEROL LYSYLTRANSFERASE"/>
    <property type="match status" value="1"/>
</dbReference>
<comment type="subcellular location">
    <subcellularLocation>
        <location evidence="1">Cell membrane</location>
        <topology evidence="1">Multi-pass membrane protein</topology>
    </subcellularLocation>
</comment>
<feature type="transmembrane region" description="Helical" evidence="14">
    <location>
        <begin position="362"/>
        <end position="388"/>
    </location>
</feature>
<evidence type="ECO:0000256" key="4">
    <source>
        <dbReference type="ARBA" id="ARBA00021546"/>
    </source>
</evidence>
<protein>
    <recommendedName>
        <fullName evidence="4">Phosphatidylglycerol lysyltransferase</fullName>
        <ecNumber evidence="3">2.3.2.3</ecNumber>
    </recommendedName>
    <alternativeName>
        <fullName evidence="12">Lysylphosphatidylglycerol synthase</fullName>
    </alternativeName>
</protein>
<dbReference type="EC" id="2.3.2.3" evidence="3"/>
<feature type="transmembrane region" description="Helical" evidence="14">
    <location>
        <begin position="132"/>
        <end position="153"/>
    </location>
</feature>
<feature type="transmembrane region" description="Helical" evidence="14">
    <location>
        <begin position="237"/>
        <end position="255"/>
    </location>
</feature>
<feature type="transmembrane region" description="Helical" evidence="14">
    <location>
        <begin position="208"/>
        <end position="231"/>
    </location>
</feature>
<dbReference type="Pfam" id="PF03706">
    <property type="entry name" value="LPG_synthase_TM"/>
    <property type="match status" value="1"/>
</dbReference>
<dbReference type="PANTHER" id="PTHR34697:SF2">
    <property type="entry name" value="PHOSPHATIDYLGLYCEROL LYSYLTRANSFERASE"/>
    <property type="match status" value="1"/>
</dbReference>
<evidence type="ECO:0000256" key="2">
    <source>
        <dbReference type="ARBA" id="ARBA00008627"/>
    </source>
</evidence>
<dbReference type="AlphaFoldDB" id="L0KXK6"/>
<dbReference type="OrthoDB" id="130937at2157"/>
<evidence type="ECO:0000256" key="12">
    <source>
        <dbReference type="ARBA" id="ARBA00031899"/>
    </source>
</evidence>
<evidence type="ECO:0000313" key="16">
    <source>
        <dbReference type="EMBL" id="AGB48788.1"/>
    </source>
</evidence>